<dbReference type="EMBL" id="CP003653">
    <property type="protein sequence ID" value="AFZ36086.1"/>
    <property type="molecule type" value="Genomic_DNA"/>
</dbReference>
<feature type="domain" description="YcxB-like C-terminal" evidence="2">
    <location>
        <begin position="114"/>
        <end position="162"/>
    </location>
</feature>
<dbReference type="AlphaFoldDB" id="K9XVI4"/>
<dbReference type="Pfam" id="PF14317">
    <property type="entry name" value="YcxB"/>
    <property type="match status" value="1"/>
</dbReference>
<dbReference type="Proteomes" id="UP000010473">
    <property type="component" value="Chromosome"/>
</dbReference>
<evidence type="ECO:0000313" key="4">
    <source>
        <dbReference type="Proteomes" id="UP000010473"/>
    </source>
</evidence>
<dbReference type="RefSeq" id="WP_015193754.1">
    <property type="nucleotide sequence ID" value="NC_019748.1"/>
</dbReference>
<evidence type="ECO:0000256" key="1">
    <source>
        <dbReference type="SAM" id="Phobius"/>
    </source>
</evidence>
<dbReference type="eggNOG" id="ENOG502ZSHC">
    <property type="taxonomic scope" value="Bacteria"/>
</dbReference>
<evidence type="ECO:0000259" key="2">
    <source>
        <dbReference type="Pfam" id="PF14317"/>
    </source>
</evidence>
<protein>
    <recommendedName>
        <fullName evidence="2">YcxB-like C-terminal domain-containing protein</fullName>
    </recommendedName>
</protein>
<name>K9XVI4_STAC7</name>
<sequence>MPEKNEIEIHFSGTLTEEHLHIYHQYCLPTWLEFFSKYFKWLFWFYLGLMIVKALRIPGYIPVSPALFYDIFILWLLSRKRQIKKILQSNKLIQGNFSGVAREQTLFWDNHLYGLSKFSWNKILKYQEAKNIIMLYTGINQALIVPRSFFNSEEDWQQFRQLVADKVTKK</sequence>
<dbReference type="KEGG" id="scs:Sta7437_2554"/>
<dbReference type="HOGENOM" id="CLU_1577559_0_0_3"/>
<dbReference type="InterPro" id="IPR025588">
    <property type="entry name" value="YcxB-like_C"/>
</dbReference>
<proteinExistence type="predicted"/>
<reference evidence="4" key="1">
    <citation type="journal article" date="2013" name="Proc. Natl. Acad. Sci. U.S.A.">
        <title>Improving the coverage of the cyanobacterial phylum using diversity-driven genome sequencing.</title>
        <authorList>
            <person name="Shih P.M."/>
            <person name="Wu D."/>
            <person name="Latifi A."/>
            <person name="Axen S.D."/>
            <person name="Fewer D.P."/>
            <person name="Talla E."/>
            <person name="Calteau A."/>
            <person name="Cai F."/>
            <person name="Tandeau de Marsac N."/>
            <person name="Rippka R."/>
            <person name="Herdman M."/>
            <person name="Sivonen K."/>
            <person name="Coursin T."/>
            <person name="Laurent T."/>
            <person name="Goodwin L."/>
            <person name="Nolan M."/>
            <person name="Davenport K.W."/>
            <person name="Han C.S."/>
            <person name="Rubin E.M."/>
            <person name="Eisen J.A."/>
            <person name="Woyke T."/>
            <person name="Gugger M."/>
            <person name="Kerfeld C.A."/>
        </authorList>
    </citation>
    <scope>NUCLEOTIDE SEQUENCE [LARGE SCALE GENOMIC DNA]</scope>
    <source>
        <strain evidence="4">ATCC 29371 / PCC 7437</strain>
    </source>
</reference>
<keyword evidence="1" id="KW-1133">Transmembrane helix</keyword>
<evidence type="ECO:0000313" key="3">
    <source>
        <dbReference type="EMBL" id="AFZ36086.1"/>
    </source>
</evidence>
<dbReference type="OrthoDB" id="2866610at2"/>
<keyword evidence="4" id="KW-1185">Reference proteome</keyword>
<feature type="transmembrane region" description="Helical" evidence="1">
    <location>
        <begin position="61"/>
        <end position="78"/>
    </location>
</feature>
<organism evidence="3 4">
    <name type="scientific">Stanieria cyanosphaera (strain ATCC 29371 / PCC 7437)</name>
    <dbReference type="NCBI Taxonomy" id="111780"/>
    <lineage>
        <taxon>Bacteria</taxon>
        <taxon>Bacillati</taxon>
        <taxon>Cyanobacteriota</taxon>
        <taxon>Cyanophyceae</taxon>
        <taxon>Pleurocapsales</taxon>
        <taxon>Dermocarpellaceae</taxon>
        <taxon>Stanieria</taxon>
    </lineage>
</organism>
<gene>
    <name evidence="3" type="ordered locus">Sta7437_2554</name>
</gene>
<keyword evidence="1" id="KW-0472">Membrane</keyword>
<accession>K9XVI4</accession>
<dbReference type="STRING" id="111780.Sta7437_2554"/>
<keyword evidence="1" id="KW-0812">Transmembrane</keyword>